<reference evidence="1" key="1">
    <citation type="submission" date="2024-09" db="EMBL/GenBank/DDBJ databases">
        <title>Black Yeasts Isolated from many extreme environments.</title>
        <authorList>
            <person name="Coleine C."/>
            <person name="Stajich J.E."/>
            <person name="Selbmann L."/>
        </authorList>
    </citation>
    <scope>NUCLEOTIDE SEQUENCE</scope>
    <source>
        <strain evidence="1">CCFEE 5737</strain>
    </source>
</reference>
<name>A0ACC3DRT5_9PEZI</name>
<proteinExistence type="predicted"/>
<sequence>MAAPSGQRPQAFVRGVTANTPLPPSVEKAYYKKCIELKRRINEIEDNNDAVRLRKI</sequence>
<dbReference type="Proteomes" id="UP001186974">
    <property type="component" value="Unassembled WGS sequence"/>
</dbReference>
<organism evidence="1 2">
    <name type="scientific">Coniosporium uncinatum</name>
    <dbReference type="NCBI Taxonomy" id="93489"/>
    <lineage>
        <taxon>Eukaryota</taxon>
        <taxon>Fungi</taxon>
        <taxon>Dikarya</taxon>
        <taxon>Ascomycota</taxon>
        <taxon>Pezizomycotina</taxon>
        <taxon>Dothideomycetes</taxon>
        <taxon>Dothideomycetes incertae sedis</taxon>
        <taxon>Coniosporium</taxon>
    </lineage>
</organism>
<comment type="caution">
    <text evidence="1">The sequence shown here is derived from an EMBL/GenBank/DDBJ whole genome shotgun (WGS) entry which is preliminary data.</text>
</comment>
<feature type="non-terminal residue" evidence="1">
    <location>
        <position position="56"/>
    </location>
</feature>
<gene>
    <name evidence="1" type="ORF">LTS18_004787</name>
</gene>
<protein>
    <submittedName>
        <fullName evidence="1">Uncharacterized protein</fullName>
    </submittedName>
</protein>
<accession>A0ACC3DRT5</accession>
<dbReference type="EMBL" id="JAWDJW010001127">
    <property type="protein sequence ID" value="KAK3079471.1"/>
    <property type="molecule type" value="Genomic_DNA"/>
</dbReference>
<evidence type="ECO:0000313" key="2">
    <source>
        <dbReference type="Proteomes" id="UP001186974"/>
    </source>
</evidence>
<keyword evidence="2" id="KW-1185">Reference proteome</keyword>
<evidence type="ECO:0000313" key="1">
    <source>
        <dbReference type="EMBL" id="KAK3079471.1"/>
    </source>
</evidence>